<dbReference type="EMBL" id="JALHBS010000138">
    <property type="protein sequence ID" value="MCP3057141.1"/>
    <property type="molecule type" value="Genomic_DNA"/>
</dbReference>
<comment type="caution">
    <text evidence="7">The sequence shown here is derived from an EMBL/GenBank/DDBJ whole genome shotgun (WGS) entry which is preliminary data.</text>
</comment>
<evidence type="ECO:0000256" key="2">
    <source>
        <dbReference type="ARBA" id="ARBA00005417"/>
    </source>
</evidence>
<dbReference type="RefSeq" id="WP_253965919.1">
    <property type="nucleotide sequence ID" value="NZ_JALHBS010000138.1"/>
</dbReference>
<feature type="non-terminal residue" evidence="7">
    <location>
        <position position="62"/>
    </location>
</feature>
<proteinExistence type="inferred from homology"/>
<protein>
    <submittedName>
        <fullName evidence="7">ATP-binding cassette domain-containing protein</fullName>
    </submittedName>
</protein>
<evidence type="ECO:0000256" key="4">
    <source>
        <dbReference type="ARBA" id="ARBA00022475"/>
    </source>
</evidence>
<feature type="domain" description="ABC transporter" evidence="6">
    <location>
        <begin position="18"/>
        <end position="61"/>
    </location>
</feature>
<dbReference type="AlphaFoldDB" id="A0A9X2HAC9"/>
<comment type="subcellular location">
    <subcellularLocation>
        <location evidence="1">Cell membrane</location>
        <topology evidence="1">Peripheral membrane protein</topology>
    </subcellularLocation>
</comment>
<name>A0A9X2HAC9_9HYPH</name>
<keyword evidence="5" id="KW-0472">Membrane</keyword>
<keyword evidence="8" id="KW-1185">Reference proteome</keyword>
<dbReference type="Proteomes" id="UP001155220">
    <property type="component" value="Unassembled WGS sequence"/>
</dbReference>
<organism evidence="7 8">
    <name type="scientific">Aurantimonas marianensis</name>
    <dbReference type="NCBI Taxonomy" id="2920428"/>
    <lineage>
        <taxon>Bacteria</taxon>
        <taxon>Pseudomonadati</taxon>
        <taxon>Pseudomonadota</taxon>
        <taxon>Alphaproteobacteria</taxon>
        <taxon>Hyphomicrobiales</taxon>
        <taxon>Aurantimonadaceae</taxon>
        <taxon>Aurantimonas</taxon>
    </lineage>
</organism>
<comment type="similarity">
    <text evidence="2">Belongs to the ABC transporter superfamily.</text>
</comment>
<evidence type="ECO:0000256" key="5">
    <source>
        <dbReference type="ARBA" id="ARBA00023136"/>
    </source>
</evidence>
<evidence type="ECO:0000313" key="7">
    <source>
        <dbReference type="EMBL" id="MCP3057141.1"/>
    </source>
</evidence>
<dbReference type="SUPFAM" id="SSF52540">
    <property type="entry name" value="P-loop containing nucleoside triphosphate hydrolases"/>
    <property type="match status" value="1"/>
</dbReference>
<dbReference type="PANTHER" id="PTHR43166:SF9">
    <property type="entry name" value="GLUTAMATE_ASPARTATE IMPORT ATP-BINDING PROTEIN GLTL"/>
    <property type="match status" value="1"/>
</dbReference>
<gene>
    <name evidence="7" type="ORF">MJ956_18665</name>
</gene>
<reference evidence="7" key="1">
    <citation type="submission" date="2022-03" db="EMBL/GenBank/DDBJ databases">
        <title>Aurantimonas Liuensis sp. Nov., isolated from the hadal seawater of the Mariana Trench.</title>
        <authorList>
            <person name="Liu R."/>
        </authorList>
    </citation>
    <scope>NUCLEOTIDE SEQUENCE</scope>
    <source>
        <strain evidence="7">LRZ36</strain>
    </source>
</reference>
<keyword evidence="3" id="KW-0813">Transport</keyword>
<keyword evidence="7" id="KW-0067">ATP-binding</keyword>
<dbReference type="GO" id="GO:0005524">
    <property type="term" value="F:ATP binding"/>
    <property type="evidence" value="ECO:0007669"/>
    <property type="project" value="UniProtKB-KW"/>
</dbReference>
<accession>A0A9X2HAC9</accession>
<dbReference type="InterPro" id="IPR050086">
    <property type="entry name" value="MetN_ABC_transporter-like"/>
</dbReference>
<dbReference type="PANTHER" id="PTHR43166">
    <property type="entry name" value="AMINO ACID IMPORT ATP-BINDING PROTEIN"/>
    <property type="match status" value="1"/>
</dbReference>
<dbReference type="Gene3D" id="3.40.50.300">
    <property type="entry name" value="P-loop containing nucleotide triphosphate hydrolases"/>
    <property type="match status" value="1"/>
</dbReference>
<dbReference type="GO" id="GO:0016887">
    <property type="term" value="F:ATP hydrolysis activity"/>
    <property type="evidence" value="ECO:0007669"/>
    <property type="project" value="InterPro"/>
</dbReference>
<sequence length="62" mass="6580">MIDIQHVSKWYGDFQVLADCTTQVARGEVVVVCGPSGSGKSTLIKCVNGLEPVQKGSITVDN</sequence>
<evidence type="ECO:0000259" key="6">
    <source>
        <dbReference type="Pfam" id="PF00005"/>
    </source>
</evidence>
<dbReference type="Pfam" id="PF00005">
    <property type="entry name" value="ABC_tran"/>
    <property type="match status" value="1"/>
</dbReference>
<dbReference type="InterPro" id="IPR027417">
    <property type="entry name" value="P-loop_NTPase"/>
</dbReference>
<evidence type="ECO:0000313" key="8">
    <source>
        <dbReference type="Proteomes" id="UP001155220"/>
    </source>
</evidence>
<evidence type="ECO:0000256" key="3">
    <source>
        <dbReference type="ARBA" id="ARBA00022448"/>
    </source>
</evidence>
<evidence type="ECO:0000256" key="1">
    <source>
        <dbReference type="ARBA" id="ARBA00004202"/>
    </source>
</evidence>
<dbReference type="InterPro" id="IPR003439">
    <property type="entry name" value="ABC_transporter-like_ATP-bd"/>
</dbReference>
<dbReference type="GO" id="GO:0005886">
    <property type="term" value="C:plasma membrane"/>
    <property type="evidence" value="ECO:0007669"/>
    <property type="project" value="UniProtKB-SubCell"/>
</dbReference>
<keyword evidence="4" id="KW-1003">Cell membrane</keyword>
<keyword evidence="7" id="KW-0547">Nucleotide-binding</keyword>